<keyword evidence="5 6" id="KW-0472">Membrane</keyword>
<dbReference type="AlphaFoldDB" id="A0AAI9GHA2"/>
<evidence type="ECO:0000256" key="5">
    <source>
        <dbReference type="ARBA" id="ARBA00023136"/>
    </source>
</evidence>
<evidence type="ECO:0000256" key="3">
    <source>
        <dbReference type="ARBA" id="ARBA00022692"/>
    </source>
</evidence>
<feature type="transmembrane region" description="Helical" evidence="6">
    <location>
        <begin position="267"/>
        <end position="286"/>
    </location>
</feature>
<dbReference type="InterPro" id="IPR050638">
    <property type="entry name" value="AA-Vitamin_Transporters"/>
</dbReference>
<evidence type="ECO:0000313" key="8">
    <source>
        <dbReference type="EMBL" id="EMJ5135952.1"/>
    </source>
</evidence>
<feature type="transmembrane region" description="Helical" evidence="6">
    <location>
        <begin position="213"/>
        <end position="235"/>
    </location>
</feature>
<accession>A0AAI9GHA2</accession>
<feature type="transmembrane region" description="Helical" evidence="6">
    <location>
        <begin position="121"/>
        <end position="139"/>
    </location>
</feature>
<dbReference type="Pfam" id="PF00892">
    <property type="entry name" value="EamA"/>
    <property type="match status" value="2"/>
</dbReference>
<feature type="transmembrane region" description="Helical" evidence="6">
    <location>
        <begin position="151"/>
        <end position="168"/>
    </location>
</feature>
<keyword evidence="3 6" id="KW-0812">Transmembrane</keyword>
<sequence>MQRVIVILLFTVVTLTWGTTWLAMKIAGESIPPLFATGLRFLSASPLLFLLLLIFKKPVLFPQGQRLFQWILCLFYFAIPFSLMIYGELYVSASLAAIIFSVMPVAVLIASMLLLKETVNLYQIMGLIVTLTALALILINESVEGLNGESMGIMALLSAVILHAFLYTKTKKLCGSISVLTFNALPCLGAGLLLTAAGWWLESPNIAFMSLDSIYAVVYLGAFAGVFGIMSYFLLQKKATPFQASMVFLIFPIVAIVLDTLIYEKSIADESMFLLLPLGVGMFLLLRGNTQQIKSNESMASKIRASKA</sequence>
<comment type="subcellular location">
    <subcellularLocation>
        <location evidence="1">Cell membrane</location>
        <topology evidence="1">Multi-pass membrane protein</topology>
    </subcellularLocation>
</comment>
<evidence type="ECO:0000259" key="7">
    <source>
        <dbReference type="Pfam" id="PF00892"/>
    </source>
</evidence>
<keyword evidence="4 6" id="KW-1133">Transmembrane helix</keyword>
<dbReference type="InterPro" id="IPR000620">
    <property type="entry name" value="EamA_dom"/>
</dbReference>
<feature type="transmembrane region" description="Helical" evidence="6">
    <location>
        <begin position="93"/>
        <end position="114"/>
    </location>
</feature>
<dbReference type="PANTHER" id="PTHR32322">
    <property type="entry name" value="INNER MEMBRANE TRANSPORTER"/>
    <property type="match status" value="1"/>
</dbReference>
<feature type="domain" description="EamA" evidence="7">
    <location>
        <begin position="151"/>
        <end position="286"/>
    </location>
</feature>
<evidence type="ECO:0000256" key="6">
    <source>
        <dbReference type="SAM" id="Phobius"/>
    </source>
</evidence>
<feature type="transmembrane region" description="Helical" evidence="6">
    <location>
        <begin position="242"/>
        <end position="261"/>
    </location>
</feature>
<feature type="domain" description="EamA" evidence="7">
    <location>
        <begin position="6"/>
        <end position="138"/>
    </location>
</feature>
<feature type="transmembrane region" description="Helical" evidence="6">
    <location>
        <begin position="180"/>
        <end position="201"/>
    </location>
</feature>
<name>A0AAI9GHA2_PROST</name>
<reference evidence="8" key="1">
    <citation type="submission" date="2024-02" db="EMBL/GenBank/DDBJ databases">
        <authorList>
            <consortium name="Clinical and Environmental Microbiology Branch: Whole genome sequencing antimicrobial resistance pathogens in the healthcare setting"/>
        </authorList>
    </citation>
    <scope>NUCLEOTIDE SEQUENCE</scope>
    <source>
        <strain evidence="8">2021GO-0154</strain>
    </source>
</reference>
<feature type="transmembrane region" description="Helical" evidence="6">
    <location>
        <begin position="34"/>
        <end position="55"/>
    </location>
</feature>
<comment type="caution">
    <text evidence="8">The sequence shown here is derived from an EMBL/GenBank/DDBJ whole genome shotgun (WGS) entry which is preliminary data.</text>
</comment>
<evidence type="ECO:0000256" key="4">
    <source>
        <dbReference type="ARBA" id="ARBA00022989"/>
    </source>
</evidence>
<dbReference type="EMBL" id="ABMABF030000015">
    <property type="protein sequence ID" value="EMJ5135952.1"/>
    <property type="molecule type" value="Genomic_DNA"/>
</dbReference>
<evidence type="ECO:0000256" key="1">
    <source>
        <dbReference type="ARBA" id="ARBA00004651"/>
    </source>
</evidence>
<feature type="transmembrane region" description="Helical" evidence="6">
    <location>
        <begin position="67"/>
        <end position="87"/>
    </location>
</feature>
<dbReference type="InterPro" id="IPR037185">
    <property type="entry name" value="EmrE-like"/>
</dbReference>
<proteinExistence type="predicted"/>
<dbReference type="SUPFAM" id="SSF103481">
    <property type="entry name" value="Multidrug resistance efflux transporter EmrE"/>
    <property type="match status" value="1"/>
</dbReference>
<keyword evidence="2" id="KW-1003">Cell membrane</keyword>
<evidence type="ECO:0000256" key="2">
    <source>
        <dbReference type="ARBA" id="ARBA00022475"/>
    </source>
</evidence>
<protein>
    <submittedName>
        <fullName evidence="8">DMT family transporter</fullName>
    </submittedName>
</protein>
<gene>
    <name evidence="8" type="ORF">RG298_003729</name>
</gene>
<organism evidence="8">
    <name type="scientific">Providencia stuartii</name>
    <dbReference type="NCBI Taxonomy" id="588"/>
    <lineage>
        <taxon>Bacteria</taxon>
        <taxon>Pseudomonadati</taxon>
        <taxon>Pseudomonadota</taxon>
        <taxon>Gammaproteobacteria</taxon>
        <taxon>Enterobacterales</taxon>
        <taxon>Morganellaceae</taxon>
        <taxon>Providencia</taxon>
    </lineage>
</organism>
<dbReference type="GO" id="GO:0016020">
    <property type="term" value="C:membrane"/>
    <property type="evidence" value="ECO:0007669"/>
    <property type="project" value="UniProtKB-SubCell"/>
</dbReference>
<dbReference type="PANTHER" id="PTHR32322:SF14">
    <property type="entry name" value="PROTEIN PAGO"/>
    <property type="match status" value="1"/>
</dbReference>